<feature type="region of interest" description="Disordered" evidence="1">
    <location>
        <begin position="676"/>
        <end position="766"/>
    </location>
</feature>
<feature type="compositionally biased region" description="Basic and acidic residues" evidence="1">
    <location>
        <begin position="717"/>
        <end position="741"/>
    </location>
</feature>
<feature type="compositionally biased region" description="Basic residues" evidence="1">
    <location>
        <begin position="753"/>
        <end position="766"/>
    </location>
</feature>
<reference evidence="2 3" key="1">
    <citation type="journal article" date="2012" name="Nat. Genet.">
        <title>Plasmodium cynomolgi genome sequences provide insight into Plasmodium vivax and the monkey malaria clade.</title>
        <authorList>
            <person name="Tachibana S."/>
            <person name="Sullivan S.A."/>
            <person name="Kawai S."/>
            <person name="Nakamura S."/>
            <person name="Kim H.R."/>
            <person name="Goto N."/>
            <person name="Arisue N."/>
            <person name="Palacpac N.M.Q."/>
            <person name="Honma H."/>
            <person name="Yagi M."/>
            <person name="Tougan T."/>
            <person name="Katakai Y."/>
            <person name="Kaneko O."/>
            <person name="Mita T."/>
            <person name="Kita K."/>
            <person name="Yasutomi Y."/>
            <person name="Sutton P.L."/>
            <person name="Shakhbatyan R."/>
            <person name="Horii T."/>
            <person name="Yasunaga T."/>
            <person name="Barnwell J.W."/>
            <person name="Escalante A.A."/>
            <person name="Carlton J.M."/>
            <person name="Tanabe K."/>
        </authorList>
    </citation>
    <scope>NUCLEOTIDE SEQUENCE [LARGE SCALE GENOMIC DNA]</scope>
    <source>
        <strain evidence="2 3">B</strain>
    </source>
</reference>
<organism evidence="2 3">
    <name type="scientific">Plasmodium cynomolgi (strain B)</name>
    <dbReference type="NCBI Taxonomy" id="1120755"/>
    <lineage>
        <taxon>Eukaryota</taxon>
        <taxon>Sar</taxon>
        <taxon>Alveolata</taxon>
        <taxon>Apicomplexa</taxon>
        <taxon>Aconoidasida</taxon>
        <taxon>Haemosporida</taxon>
        <taxon>Plasmodiidae</taxon>
        <taxon>Plasmodium</taxon>
        <taxon>Plasmodium (Plasmodium)</taxon>
    </lineage>
</organism>
<name>K6UJA0_PLACD</name>
<dbReference type="OrthoDB" id="392823at2759"/>
<dbReference type="RefSeq" id="XP_004221685.1">
    <property type="nucleotide sequence ID" value="XM_004221637.1"/>
</dbReference>
<proteinExistence type="predicted"/>
<dbReference type="KEGG" id="pcy:PCYB_072400"/>
<evidence type="ECO:0000313" key="3">
    <source>
        <dbReference type="Proteomes" id="UP000006319"/>
    </source>
</evidence>
<sequence length="766" mass="87569">MTKMPNGTFPPLREKRCNDVDAQSCRTRKRASYIHRCLNVRKLQKCGELRKMENYCFYNVKNLNCCVINPYYDHHQSNSICVLTSNKIVSVLNIFEFHINNSVLFRGQHILSLHWHSLYVFICTGASIFVVNFFDKTKIAHVVLANLEMIQKVEVSQAGSLNGEKNVKADLSVNHNCAERNTCSDKVDGVTNELQMEPQMMCAMESIHICELQKGEYTIARGKNVKIVKIEKINGIEKISISNEFDMHNSIISISPYYYHHQNGFPDNEVFLSVITSLGGALCHGVNHRTCTYMEHSILTRGNYLMCRNYLYMGGAKKDTIKKRYLTNTSCTPYRGGDANWGGSTTEEGNTIKKLPPEVIAWDGAENSHLIGNPGGASPITNLFQYMKITPNLGQQKRSDTIERCLYIYGKNTLLQFRSKTVVEFFSEVMKKNGKNGRNIFLLLDALKRQPISRKELTQIGLSLINAFIKRTNYFIAANVFILLCNHFCDKYRVIYNVMEMFFLRKHMHILSMFYRKLKLERTHQKGRSGHSSTVYAVSDKKRRFMTRRGMGKKKKIKSALYILHLYYYHLKSGRKKKKTKRDKERLNYEWKKKKEKKSSPCEKRKKKKSFLFFATKKLFNQFLVFLLLTDAHEFRKVYEISSNADLNAGMLVKHIVLFLEGDLSLLKKQFVRSGGGGVSGGGNIDSCSGTGRGGRSTIGTAKLEGGPHSSDGSSESCDRGGHCGRNCERHYASHSTDRSRRSAHGAALKEEKKKRRKRNPSRYPA</sequence>
<evidence type="ECO:0000313" key="2">
    <source>
        <dbReference type="EMBL" id="GAB65738.1"/>
    </source>
</evidence>
<dbReference type="EMBL" id="DF157099">
    <property type="protein sequence ID" value="GAB65738.1"/>
    <property type="molecule type" value="Genomic_DNA"/>
</dbReference>
<dbReference type="Proteomes" id="UP000006319">
    <property type="component" value="Chromosome 7"/>
</dbReference>
<protein>
    <submittedName>
        <fullName evidence="2">Uncharacterized protein</fullName>
    </submittedName>
</protein>
<dbReference type="eggNOG" id="ENOG502TN9R">
    <property type="taxonomic scope" value="Eukaryota"/>
</dbReference>
<gene>
    <name evidence="2" type="ORF">PCYB_072400</name>
</gene>
<keyword evidence="3" id="KW-1185">Reference proteome</keyword>
<dbReference type="GeneID" id="14692086"/>
<evidence type="ECO:0000256" key="1">
    <source>
        <dbReference type="SAM" id="MobiDB-lite"/>
    </source>
</evidence>
<dbReference type="AlphaFoldDB" id="K6UJA0"/>
<dbReference type="PhylomeDB" id="K6UJA0"/>
<accession>K6UJA0</accession>
<dbReference type="VEuPathDB" id="PlasmoDB:PCYB_072400"/>